<dbReference type="GO" id="GO:0016853">
    <property type="term" value="F:isomerase activity"/>
    <property type="evidence" value="ECO:0007669"/>
    <property type="project" value="InterPro"/>
</dbReference>
<dbReference type="InterPro" id="IPR032586">
    <property type="entry name" value="UxaE"/>
</dbReference>
<dbReference type="Pfam" id="PF16257">
    <property type="entry name" value="UxaE"/>
    <property type="match status" value="1"/>
</dbReference>
<accession>A0A5J4REP4</accession>
<evidence type="ECO:0000313" key="1">
    <source>
        <dbReference type="EMBL" id="KAA6332192.1"/>
    </source>
</evidence>
<reference evidence="1" key="1">
    <citation type="submission" date="2019-03" db="EMBL/GenBank/DDBJ databases">
        <title>Single cell metagenomics reveals metabolic interactions within the superorganism composed of flagellate Streblomastix strix and complex community of Bacteroidetes bacteria on its surface.</title>
        <authorList>
            <person name="Treitli S.C."/>
            <person name="Kolisko M."/>
            <person name="Husnik F."/>
            <person name="Keeling P."/>
            <person name="Hampl V."/>
        </authorList>
    </citation>
    <scope>NUCLEOTIDE SEQUENCE</scope>
    <source>
        <strain evidence="1">STM</strain>
    </source>
</reference>
<gene>
    <name evidence="1" type="ORF">EZS27_019273</name>
</gene>
<name>A0A5J4REP4_9ZZZZ</name>
<comment type="caution">
    <text evidence="1">The sequence shown here is derived from an EMBL/GenBank/DDBJ whole genome shotgun (WGS) entry which is preliminary data.</text>
</comment>
<organism evidence="1">
    <name type="scientific">termite gut metagenome</name>
    <dbReference type="NCBI Taxonomy" id="433724"/>
    <lineage>
        <taxon>unclassified sequences</taxon>
        <taxon>metagenomes</taxon>
        <taxon>organismal metagenomes</taxon>
    </lineage>
</organism>
<sequence>MKNMQIGKYSFGTGDRFAHQGKAQLQALIQASQTLGFEIVPVWNKSNREHTIVYSTPADTREEADNAVEALGYKGAYFVDADHINLSNVDKFIEYSDFFTLDVADFIGEKALPADIDAFLIKNSKYIGKLYIPGIVTPFNVSEALLWSIAERFLYAIQEAGRIYRHIEKSKGEGNFIVEVSMDEVNDAQSPVEMFFIL</sequence>
<dbReference type="EMBL" id="SNRY01001272">
    <property type="protein sequence ID" value="KAA6332192.1"/>
    <property type="molecule type" value="Genomic_DNA"/>
</dbReference>
<proteinExistence type="predicted"/>
<protein>
    <submittedName>
        <fullName evidence="1">Uncharacterized protein</fullName>
    </submittedName>
</protein>
<dbReference type="AlphaFoldDB" id="A0A5J4REP4"/>